<feature type="compositionally biased region" description="Basic and acidic residues" evidence="10">
    <location>
        <begin position="434"/>
        <end position="452"/>
    </location>
</feature>
<dbReference type="Proteomes" id="UP000695000">
    <property type="component" value="Unplaced"/>
</dbReference>
<dbReference type="InterPro" id="IPR032065">
    <property type="entry name" value="RNF31-UBA"/>
</dbReference>
<dbReference type="CDD" id="cd20337">
    <property type="entry name" value="BRcat_RBR_HOIP"/>
    <property type="match status" value="1"/>
</dbReference>
<dbReference type="SMART" id="SM00547">
    <property type="entry name" value="ZnF_RBZ"/>
    <property type="match status" value="1"/>
</dbReference>
<feature type="compositionally biased region" description="Basic and acidic residues" evidence="10">
    <location>
        <begin position="2060"/>
        <end position="2069"/>
    </location>
</feature>
<feature type="compositionally biased region" description="Acidic residues" evidence="10">
    <location>
        <begin position="2237"/>
        <end position="2248"/>
    </location>
</feature>
<feature type="compositionally biased region" description="Polar residues" evidence="10">
    <location>
        <begin position="52"/>
        <end position="64"/>
    </location>
</feature>
<feature type="region of interest" description="Disordered" evidence="10">
    <location>
        <begin position="536"/>
        <end position="620"/>
    </location>
</feature>
<feature type="compositionally biased region" description="Pro residues" evidence="10">
    <location>
        <begin position="146"/>
        <end position="164"/>
    </location>
</feature>
<gene>
    <name evidence="16" type="primary">LOC108561373</name>
</gene>
<feature type="compositionally biased region" description="Polar residues" evidence="10">
    <location>
        <begin position="1542"/>
        <end position="1552"/>
    </location>
</feature>
<dbReference type="Pfam" id="PF22191">
    <property type="entry name" value="IBR_1"/>
    <property type="match status" value="1"/>
</dbReference>
<feature type="compositionally biased region" description="Polar residues" evidence="10">
    <location>
        <begin position="737"/>
        <end position="746"/>
    </location>
</feature>
<feature type="region of interest" description="Disordered" evidence="10">
    <location>
        <begin position="132"/>
        <end position="231"/>
    </location>
</feature>
<feature type="region of interest" description="Disordered" evidence="10">
    <location>
        <begin position="1986"/>
        <end position="2104"/>
    </location>
</feature>
<keyword evidence="3" id="KW-0808">Transferase</keyword>
<evidence type="ECO:0000256" key="7">
    <source>
        <dbReference type="ARBA" id="ARBA00022786"/>
    </source>
</evidence>
<feature type="compositionally biased region" description="Low complexity" evidence="10">
    <location>
        <begin position="2042"/>
        <end position="2059"/>
    </location>
</feature>
<dbReference type="InterPro" id="IPR047543">
    <property type="entry name" value="Bbox1_RNF31-like"/>
</dbReference>
<dbReference type="Pfam" id="PF01485">
    <property type="entry name" value="IBR"/>
    <property type="match status" value="1"/>
</dbReference>
<feature type="compositionally biased region" description="Low complexity" evidence="10">
    <location>
        <begin position="2221"/>
        <end position="2236"/>
    </location>
</feature>
<evidence type="ECO:0000256" key="5">
    <source>
        <dbReference type="ARBA" id="ARBA00022737"/>
    </source>
</evidence>
<feature type="region of interest" description="Disordered" evidence="10">
    <location>
        <begin position="247"/>
        <end position="299"/>
    </location>
</feature>
<feature type="compositionally biased region" description="Basic and acidic residues" evidence="10">
    <location>
        <begin position="1321"/>
        <end position="1363"/>
    </location>
</feature>
<keyword evidence="15" id="KW-1185">Reference proteome</keyword>
<keyword evidence="5" id="KW-0677">Repeat</keyword>
<feature type="region of interest" description="Disordered" evidence="10">
    <location>
        <begin position="2200"/>
        <end position="2248"/>
    </location>
</feature>
<keyword evidence="4" id="KW-0479">Metal-binding</keyword>
<dbReference type="InterPro" id="IPR017907">
    <property type="entry name" value="Znf_RING_CS"/>
</dbReference>
<dbReference type="InterPro" id="IPR001841">
    <property type="entry name" value="Znf_RING"/>
</dbReference>
<evidence type="ECO:0000256" key="3">
    <source>
        <dbReference type="ARBA" id="ARBA00022679"/>
    </source>
</evidence>
<keyword evidence="7" id="KW-0833">Ubl conjugation pathway</keyword>
<feature type="region of interest" description="Disordered" evidence="10">
    <location>
        <begin position="996"/>
        <end position="1025"/>
    </location>
</feature>
<feature type="compositionally biased region" description="Basic and acidic residues" evidence="10">
    <location>
        <begin position="460"/>
        <end position="484"/>
    </location>
</feature>
<dbReference type="InterPro" id="IPR047540">
    <property type="entry name" value="BRcat_RBR_RNF31-like"/>
</dbReference>
<feature type="domain" description="RanBP2-type" evidence="13">
    <location>
        <begin position="505"/>
        <end position="528"/>
    </location>
</feature>
<feature type="compositionally biased region" description="Basic and acidic residues" evidence="10">
    <location>
        <begin position="579"/>
        <end position="588"/>
    </location>
</feature>
<feature type="compositionally biased region" description="Basic residues" evidence="10">
    <location>
        <begin position="408"/>
        <end position="421"/>
    </location>
</feature>
<evidence type="ECO:0000256" key="9">
    <source>
        <dbReference type="PROSITE-ProRule" id="PRU00322"/>
    </source>
</evidence>
<feature type="compositionally biased region" description="Basic and acidic residues" evidence="10">
    <location>
        <begin position="1385"/>
        <end position="1396"/>
    </location>
</feature>
<dbReference type="InterPro" id="IPR044066">
    <property type="entry name" value="TRIAD_supradom"/>
</dbReference>
<feature type="compositionally biased region" description="Low complexity" evidence="10">
    <location>
        <begin position="1894"/>
        <end position="1907"/>
    </location>
</feature>
<keyword evidence="6 9" id="KW-0863">Zinc-finger</keyword>
<dbReference type="InterPro" id="IPR026254">
    <property type="entry name" value="RNF31-like"/>
</dbReference>
<feature type="compositionally biased region" description="Polar residues" evidence="10">
    <location>
        <begin position="2200"/>
        <end position="2214"/>
    </location>
</feature>
<feature type="compositionally biased region" description="Polar residues" evidence="10">
    <location>
        <begin position="1109"/>
        <end position="1119"/>
    </location>
</feature>
<dbReference type="PANTHER" id="PTHR16004:SF2">
    <property type="entry name" value="E3 UBIQUITIN-PROTEIN LIGASE LUBEL"/>
    <property type="match status" value="1"/>
</dbReference>
<feature type="compositionally biased region" description="Basic residues" evidence="10">
    <location>
        <begin position="694"/>
        <end position="705"/>
    </location>
</feature>
<feature type="region of interest" description="Disordered" evidence="10">
    <location>
        <begin position="1867"/>
        <end position="1946"/>
    </location>
</feature>
<dbReference type="PROSITE" id="PS50199">
    <property type="entry name" value="ZF_RANBP2_2"/>
    <property type="match status" value="1"/>
</dbReference>
<feature type="region of interest" description="Disordered" evidence="10">
    <location>
        <begin position="648"/>
        <end position="724"/>
    </location>
</feature>
<feature type="compositionally biased region" description="Low complexity" evidence="10">
    <location>
        <begin position="2016"/>
        <end position="2029"/>
    </location>
</feature>
<dbReference type="CDD" id="cd20351">
    <property type="entry name" value="Rcat_RBR_HOIP"/>
    <property type="match status" value="1"/>
</dbReference>
<dbReference type="PANTHER" id="PTHR16004">
    <property type="entry name" value="RING FINGER PROTEIN 31-RELATED"/>
    <property type="match status" value="1"/>
</dbReference>
<dbReference type="Gene3D" id="6.10.140.1100">
    <property type="match status" value="1"/>
</dbReference>
<dbReference type="Pfam" id="PF16678">
    <property type="entry name" value="UBA_HOIP"/>
    <property type="match status" value="1"/>
</dbReference>
<dbReference type="Gene3D" id="1.10.8.10">
    <property type="entry name" value="DNA helicase RuvA subunit, C-terminal domain"/>
    <property type="match status" value="1"/>
</dbReference>
<dbReference type="PROSITE" id="PS00518">
    <property type="entry name" value="ZF_RING_1"/>
    <property type="match status" value="1"/>
</dbReference>
<evidence type="ECO:0000256" key="8">
    <source>
        <dbReference type="ARBA" id="ARBA00022833"/>
    </source>
</evidence>
<dbReference type="InterPro" id="IPR047542">
    <property type="entry name" value="Rcat_RBR_RNF31-like"/>
</dbReference>
<feature type="compositionally biased region" description="Polar residues" evidence="10">
    <location>
        <begin position="1211"/>
        <end position="1226"/>
    </location>
</feature>
<evidence type="ECO:0000256" key="2">
    <source>
        <dbReference type="ARBA" id="ARBA00017887"/>
    </source>
</evidence>
<evidence type="ECO:0000259" key="11">
    <source>
        <dbReference type="PROSITE" id="PS50089"/>
    </source>
</evidence>
<feature type="compositionally biased region" description="Basic residues" evidence="10">
    <location>
        <begin position="1880"/>
        <end position="1890"/>
    </location>
</feature>
<feature type="compositionally biased region" description="Acidic residues" evidence="10">
    <location>
        <begin position="2281"/>
        <end position="2303"/>
    </location>
</feature>
<dbReference type="PROSITE" id="PS50119">
    <property type="entry name" value="ZF_BBOX"/>
    <property type="match status" value="1"/>
</dbReference>
<dbReference type="RefSeq" id="XP_017774761.1">
    <property type="nucleotide sequence ID" value="XM_017919272.1"/>
</dbReference>
<feature type="region of interest" description="Disordered" evidence="10">
    <location>
        <begin position="1"/>
        <end position="64"/>
    </location>
</feature>
<dbReference type="SUPFAM" id="SSF57850">
    <property type="entry name" value="RING/U-box"/>
    <property type="match status" value="3"/>
</dbReference>
<proteinExistence type="inferred from homology"/>
<accession>A0ABM1MJL1</accession>
<dbReference type="InterPro" id="IPR000315">
    <property type="entry name" value="Znf_B-box"/>
</dbReference>
<feature type="compositionally biased region" description="Basic and acidic residues" evidence="10">
    <location>
        <begin position="1991"/>
        <end position="2003"/>
    </location>
</feature>
<evidence type="ECO:0000256" key="1">
    <source>
        <dbReference type="ARBA" id="ARBA00008278"/>
    </source>
</evidence>
<feature type="compositionally biased region" description="Basic and acidic residues" evidence="10">
    <location>
        <begin position="195"/>
        <end position="209"/>
    </location>
</feature>
<feature type="compositionally biased region" description="Basic and acidic residues" evidence="10">
    <location>
        <begin position="1053"/>
        <end position="1067"/>
    </location>
</feature>
<reference evidence="16" key="1">
    <citation type="submission" date="2025-08" db="UniProtKB">
        <authorList>
            <consortium name="RefSeq"/>
        </authorList>
    </citation>
    <scope>IDENTIFICATION</scope>
    <source>
        <tissue evidence="16">Whole Larva</tissue>
    </source>
</reference>
<feature type="region of interest" description="Disordered" evidence="10">
    <location>
        <begin position="1047"/>
        <end position="1097"/>
    </location>
</feature>
<evidence type="ECO:0000259" key="14">
    <source>
        <dbReference type="PROSITE" id="PS51873"/>
    </source>
</evidence>
<feature type="region of interest" description="Disordered" evidence="10">
    <location>
        <begin position="1109"/>
        <end position="1145"/>
    </location>
</feature>
<organism evidence="15 16">
    <name type="scientific">Nicrophorus vespilloides</name>
    <name type="common">Boreal carrion beetle</name>
    <dbReference type="NCBI Taxonomy" id="110193"/>
    <lineage>
        <taxon>Eukaryota</taxon>
        <taxon>Metazoa</taxon>
        <taxon>Ecdysozoa</taxon>
        <taxon>Arthropoda</taxon>
        <taxon>Hexapoda</taxon>
        <taxon>Insecta</taxon>
        <taxon>Pterygota</taxon>
        <taxon>Neoptera</taxon>
        <taxon>Endopterygota</taxon>
        <taxon>Coleoptera</taxon>
        <taxon>Polyphaga</taxon>
        <taxon>Staphyliniformia</taxon>
        <taxon>Silphidae</taxon>
        <taxon>Nicrophorinae</taxon>
        <taxon>Nicrophorus</taxon>
    </lineage>
</organism>
<feature type="compositionally biased region" description="Polar residues" evidence="10">
    <location>
        <begin position="183"/>
        <end position="194"/>
    </location>
</feature>
<feature type="region of interest" description="Disordered" evidence="10">
    <location>
        <begin position="1205"/>
        <end position="1281"/>
    </location>
</feature>
<feature type="domain" description="RING-type" evidence="11">
    <location>
        <begin position="2398"/>
        <end position="2447"/>
    </location>
</feature>
<feature type="compositionally biased region" description="Basic and acidic residues" evidence="10">
    <location>
        <begin position="2030"/>
        <end position="2041"/>
    </location>
</feature>
<keyword evidence="8" id="KW-0862">Zinc</keyword>
<feature type="region of interest" description="Disordered" evidence="10">
    <location>
        <begin position="737"/>
        <end position="758"/>
    </location>
</feature>
<name>A0ABM1MJL1_NICVS</name>
<dbReference type="PROSITE" id="PS50089">
    <property type="entry name" value="ZF_RING_2"/>
    <property type="match status" value="1"/>
</dbReference>
<feature type="compositionally biased region" description="Basic and acidic residues" evidence="10">
    <location>
        <begin position="1227"/>
        <end position="1236"/>
    </location>
</feature>
<dbReference type="Gene3D" id="3.30.40.10">
    <property type="entry name" value="Zinc/RING finger domain, C3HC4 (zinc finger)"/>
    <property type="match status" value="1"/>
</dbReference>
<dbReference type="PROSITE" id="PS51873">
    <property type="entry name" value="TRIAD"/>
    <property type="match status" value="1"/>
</dbReference>
<feature type="compositionally biased region" description="Basic and acidic residues" evidence="10">
    <location>
        <begin position="653"/>
        <end position="664"/>
    </location>
</feature>
<feature type="compositionally biased region" description="Low complexity" evidence="10">
    <location>
        <begin position="1564"/>
        <end position="1579"/>
    </location>
</feature>
<feature type="compositionally biased region" description="Basic and acidic residues" evidence="10">
    <location>
        <begin position="1244"/>
        <end position="1257"/>
    </location>
</feature>
<feature type="compositionally biased region" description="Polar residues" evidence="10">
    <location>
        <begin position="1409"/>
        <end position="1422"/>
    </location>
</feature>
<feature type="compositionally biased region" description="Polar residues" evidence="10">
    <location>
        <begin position="665"/>
        <end position="684"/>
    </location>
</feature>
<dbReference type="InterPro" id="IPR013083">
    <property type="entry name" value="Znf_RING/FYVE/PHD"/>
</dbReference>
<dbReference type="Pfam" id="PF18091">
    <property type="entry name" value="E3_UbLigase_RBR"/>
    <property type="match status" value="1"/>
</dbReference>
<feature type="compositionally biased region" description="Polar residues" evidence="10">
    <location>
        <begin position="1915"/>
        <end position="1926"/>
    </location>
</feature>
<feature type="region of interest" description="Disordered" evidence="10">
    <location>
        <begin position="2280"/>
        <end position="2303"/>
    </location>
</feature>
<evidence type="ECO:0000313" key="15">
    <source>
        <dbReference type="Proteomes" id="UP000695000"/>
    </source>
</evidence>
<feature type="compositionally biased region" description="Basic residues" evidence="10">
    <location>
        <begin position="1655"/>
        <end position="1666"/>
    </location>
</feature>
<dbReference type="PROSITE" id="PS01358">
    <property type="entry name" value="ZF_RANBP2_1"/>
    <property type="match status" value="1"/>
</dbReference>
<feature type="compositionally biased region" description="Low complexity" evidence="10">
    <location>
        <begin position="1448"/>
        <end position="1493"/>
    </location>
</feature>
<dbReference type="CDD" id="cd19815">
    <property type="entry name" value="Bbox1_HOIP"/>
    <property type="match status" value="1"/>
</dbReference>
<feature type="compositionally biased region" description="Basic and acidic residues" evidence="10">
    <location>
        <begin position="542"/>
        <end position="567"/>
    </location>
</feature>
<dbReference type="InterPro" id="IPR001876">
    <property type="entry name" value="Znf_RanBP2"/>
</dbReference>
<evidence type="ECO:0000313" key="16">
    <source>
        <dbReference type="RefSeq" id="XP_017774761.1"/>
    </source>
</evidence>
<dbReference type="InterPro" id="IPR002867">
    <property type="entry name" value="IBR_dom"/>
</dbReference>
<dbReference type="GeneID" id="108561373"/>
<feature type="compositionally biased region" description="Acidic residues" evidence="10">
    <location>
        <begin position="1258"/>
        <end position="1272"/>
    </location>
</feature>
<feature type="region of interest" description="Disordered" evidence="10">
    <location>
        <begin position="393"/>
        <end position="508"/>
    </location>
</feature>
<feature type="compositionally biased region" description="Polar residues" evidence="10">
    <location>
        <begin position="2094"/>
        <end position="2104"/>
    </location>
</feature>
<dbReference type="InterPro" id="IPR041031">
    <property type="entry name" value="RNF31_C"/>
</dbReference>
<evidence type="ECO:0000256" key="10">
    <source>
        <dbReference type="SAM" id="MobiDB-lite"/>
    </source>
</evidence>
<evidence type="ECO:0000256" key="4">
    <source>
        <dbReference type="ARBA" id="ARBA00022723"/>
    </source>
</evidence>
<feature type="compositionally biased region" description="Basic residues" evidence="10">
    <location>
        <begin position="1553"/>
        <end position="1563"/>
    </location>
</feature>
<protein>
    <recommendedName>
        <fullName evidence="2">RanBP-type and C3HC4-type zinc finger-containing protein 1</fullName>
    </recommendedName>
</protein>
<evidence type="ECO:0000256" key="6">
    <source>
        <dbReference type="ARBA" id="ARBA00022771"/>
    </source>
</evidence>
<sequence length="2769" mass="311187">MNNKKNETKWQPMAISNPSTRLRMARNMPQWVNKTGGGPPPPPVPDDRTKSLSRSSKKYQQSNDPDYEVIDFGQQYCNAPPLPAKNGTHTNKGDGKHCELCGSSIPSVRCEQCVQIFCLSCDDMFHRHPKRTKHIRRTIDVHRQPLRPPLPPKGEPPAPPPVPPPRRRRAGSVGPSPCPSPTPTRASSQVSSTLPRKDGSFSTIKDKMGSLKRMMTRPLPPTPTGRDLPSPSLQQRYKQHQEFMRGTSPNIPLAVSDGSRGSSTGYPEWEEWSPRGRSGSISSADQLKPLRKLSNTSCPGGGMINSASVMDLNNHHLHHQMPAFNPMHQSMAQLNYCYPQGPPPQMWMDQFAMQQNGSNMSLNMPGYPMNPMWMGTWHGPNMYPYPGPQMMPPPHPHASRPASPTHSVKSRKSHMSRKSRLKYSDEEEEESDFDDRRSMFSDRKSGRFERSRTTSIPREMSSRRSTADKSERGKINRRSIREDSSSESSVEEEPPKMPSKTAPKPSGNWECEHCTYVNEANTKVCLVCCKTASKVPEEESEPEQKITKSKKSERSNRSSDDYSKDYSETESMLNRVGKLKLEVQEKQHQQQQTQQQQKGVEAKKAETDAATEEVPQPSVTKSAEVVVVHKTSVAVGCSPPREIISDISSETVKISEEKQCEKKISASTGTSPPPQNMSTQTYEDVQTLVEPKKAGRSSRKFRANRKKELQRSNSLHNTLSPSENEWNFTRSLSKHSLSTDDYQSLPGSPPREQSPDSYVQEDYYERDPRMAKIGNRSYYSIMDLRRPELYRRQSHDFGYRNSPLMRNKSESFYLEKEPFHHETVKSQGLELVKLLREAEQHKYTADEVQAALAHCKDDNPIDWLKLNWSATVTSVQTLASQLGREGPINIIGTVSETEARDALRKHKGNVWDAVHECVDQRQRKYGELASKGDFSREDIVTVLTAHHGDIEAAYLELSKTQLKPFLMRIYGPPATGNDNEAGAPLPIIKGEEVVSKKDSPQAEIAKAVSPKSNQIPTGIEDEPQPLLEPTITEFPAETVKQNVAINTTNHSKPNPEHEQPEFEEKPSSPEPETSIESRTESPVHQNDAIESERSEGVFQRMFKTFQNIATNSFQSSQQQRNEELDVSNSYPESNSFHHHTNDEEEDVLNMDMDQVESLVMENLELVNSLPMPPEAEEHLEIDHSEVSIKVPEEQLQIDQVQAMEKPITDEVSATTSTGEEQGNSLTVEKRVKENLEKSSTVIRVTEKGNEYQMKEENSDSETESSSDFEDAPGDNSNSHLELDSRLKVYREEVKIVEAPKVSTLSIVLKSSVRETASISEEKIIIEPEQHKTHQEHVAPENNDTEKTNTKDVEIITTVDEDKPKKRKKSNSTKASTSESTNYQLKDNDDSIIKETPKSNSIKHRKSSHISETSLQIEDTSSPKVILVESIKRDKSNMIKESAANNIKQSSNSESEVSSSQIEVSDSSESEQSSSQFQGTSVSESERSSSQFEECNSPKNSITQNDSSNVKITNSQEIESSTFSEKTTQDSNVIIDNPKEAENSSSSQENLTKTQRRKNRRAKAKQAQLNQQNSLESSEQSDQKVGSIETKEEINIALTNHVNSIPVQEKLSLETKTAEIAIASTSTNHVITNTTKEILRQNSSESQSSSSGEKRNNRKRRRRKKNGKQAVIVNEPEKNKIKQEESITLEEVEKTNIAQTLNGKEKVEVVIKEDFVISEQVSENNSFSEVESDEICEVEVKESGNSNFETNNIVTNSNGNVKKSQDNEGFVKGKSKEMKRNKRVQNINSTDVSEIGNDNKPTNIKQNGICENSINKKKENGIDNNQNVSTSKNTIEIVNVAAASNEVPNGIEDNLAKTEIVTDLLEENSSSKRVQESKVTSKGKGKNRNKKQNNVEELSVTNESSLNEENVESVEIISQTKIVPTTQDENETGKRVKGSKVKSNNKAEDVEIHTECVVASSIEMTNGNLEIKENVIQTEVNEMQAPVIVSSEGKKSVETKEKGKQNKKRNSEILNVNKSSESATKSNSSNEQRKTKEVKSKEISSSASCSKSDSSNNSSESTKKLKKQDNFDAIPNKKLLSSTSEESEDLEEATNKNTSKLANGVSTKSVNIVTRPSKIPISRQRNVNKEPLVTPKISKIPIRKTVSVVNVSTNDSSTSEEELVSASSEDAMVTKHGETHQIAKDIQNSMDTIKKFTKMNSMDSTTSSKQLSYTKSLDNDSDSSVSESNLEELLSGESSEDYDDFEEEDENYVDDGMGARLQELSEKVVQLTTELVENSIIYDEEEEDDDDEEYEEEEYESGDEDDIVDDIIEEEEEEKFVFTEQLTANLNVEIRQPTEREVMERQARRLLAEGQVQTYEQAELAISLLSLKFDLEESLEAVQGCSTLDSALAYLEQECELCAGKCAMSNMVSMLKCVHSCCKECAKNYFTIQITDRNIMDCICPFCKHPELYSTEITEDEVSDYFGNLDILLKGILDEAVHELFQRKLRDRFLLQDPHFKWCVQCSSGFIANPRQKRLICPDCRSVTCANCRRPWEKQHEGITCEKFAEWKEGNDPESQASAVQKHLADNGIDCPKCKFRYSLARGGCMHFTCTQCKHEFCYGCYKPFTMGAKCGVSEYCGKLGLHAHHPRNCLFYLRDKEPEELQHLLTTNKVKFDKEGPGDKEENAVALPKCPIQLQKETPAGLLDTVCNNEVVTGHAGLCRLHYIEYLVGLIGRHKVDPINILDLVEVTQELRRRGREIPARPPSTSEFHYRQMLSKIIVEHVPLE</sequence>
<comment type="similarity">
    <text evidence="1">Belongs to the RBR family.</text>
</comment>
<feature type="domain" description="RING-type" evidence="14">
    <location>
        <begin position="2394"/>
        <end position="2632"/>
    </location>
</feature>
<feature type="compositionally biased region" description="Polar residues" evidence="10">
    <location>
        <begin position="711"/>
        <end position="724"/>
    </location>
</feature>
<feature type="region of interest" description="Disordered" evidence="10">
    <location>
        <begin position="1321"/>
        <end position="1586"/>
    </location>
</feature>
<dbReference type="SMART" id="SM00647">
    <property type="entry name" value="IBR"/>
    <property type="match status" value="2"/>
</dbReference>
<feature type="domain" description="B box-type" evidence="12">
    <location>
        <begin position="93"/>
        <end position="139"/>
    </location>
</feature>
<feature type="compositionally biased region" description="Low complexity" evidence="10">
    <location>
        <begin position="1371"/>
        <end position="1380"/>
    </location>
</feature>
<feature type="compositionally biased region" description="Polar residues" evidence="10">
    <location>
        <begin position="1496"/>
        <end position="1533"/>
    </location>
</feature>
<evidence type="ECO:0000259" key="12">
    <source>
        <dbReference type="PROSITE" id="PS50119"/>
    </source>
</evidence>
<feature type="region of interest" description="Disordered" evidence="10">
    <location>
        <begin position="1637"/>
        <end position="1669"/>
    </location>
</feature>
<evidence type="ECO:0000259" key="13">
    <source>
        <dbReference type="PROSITE" id="PS50199"/>
    </source>
</evidence>